<feature type="modified residue" description="N6-(pyridoxal phosphate)lysine" evidence="6">
    <location>
        <position position="319"/>
    </location>
</feature>
<dbReference type="Proteomes" id="UP000254866">
    <property type="component" value="Unassembled WGS sequence"/>
</dbReference>
<feature type="compositionally biased region" description="Low complexity" evidence="9">
    <location>
        <begin position="36"/>
        <end position="49"/>
    </location>
</feature>
<reference evidence="10 11" key="1">
    <citation type="journal article" date="2018" name="IMA Fungus">
        <title>IMA Genome-F 9: Draft genome sequence of Annulohypoxylon stygium, Aspergillus mulundensis, Berkeleyomyces basicola (syn. Thielaviopsis basicola), Ceratocystis smalleyi, two Cercospora beticola strains, Coleophoma cylindrospora, Fusarium fracticaudum, Phialophora cf. hyalina, and Morchella septimelata.</title>
        <authorList>
            <person name="Wingfield B.D."/>
            <person name="Bills G.F."/>
            <person name="Dong Y."/>
            <person name="Huang W."/>
            <person name="Nel W.J."/>
            <person name="Swalarsk-Parry B.S."/>
            <person name="Vaghefi N."/>
            <person name="Wilken P.M."/>
            <person name="An Z."/>
            <person name="de Beer Z.W."/>
            <person name="De Vos L."/>
            <person name="Chen L."/>
            <person name="Duong T.A."/>
            <person name="Gao Y."/>
            <person name="Hammerbacher A."/>
            <person name="Kikkert J.R."/>
            <person name="Li Y."/>
            <person name="Li H."/>
            <person name="Li K."/>
            <person name="Li Q."/>
            <person name="Liu X."/>
            <person name="Ma X."/>
            <person name="Naidoo K."/>
            <person name="Pethybridge S.J."/>
            <person name="Sun J."/>
            <person name="Steenkamp E.T."/>
            <person name="van der Nest M.A."/>
            <person name="van Wyk S."/>
            <person name="Wingfield M.J."/>
            <person name="Xiong C."/>
            <person name="Yue Q."/>
            <person name="Zhang X."/>
        </authorList>
    </citation>
    <scope>NUCLEOTIDE SEQUENCE [LARGE SCALE GENOMIC DNA]</scope>
    <source>
        <strain evidence="10 11">BP 5553</strain>
    </source>
</reference>
<dbReference type="InterPro" id="IPR015421">
    <property type="entry name" value="PyrdxlP-dep_Trfase_major"/>
</dbReference>
<comment type="catalytic activity">
    <reaction evidence="8">
        <text>L-glutamate + H(+) = 4-aminobutanoate + CO2</text>
        <dbReference type="Rhea" id="RHEA:17785"/>
        <dbReference type="ChEBI" id="CHEBI:15378"/>
        <dbReference type="ChEBI" id="CHEBI:16526"/>
        <dbReference type="ChEBI" id="CHEBI:29985"/>
        <dbReference type="ChEBI" id="CHEBI:59888"/>
        <dbReference type="EC" id="4.1.1.15"/>
    </reaction>
</comment>
<dbReference type="InterPro" id="IPR010107">
    <property type="entry name" value="Glutamate_decarboxylase"/>
</dbReference>
<feature type="region of interest" description="Disordered" evidence="9">
    <location>
        <begin position="22"/>
        <end position="63"/>
    </location>
</feature>
<keyword evidence="11" id="KW-1185">Reference proteome</keyword>
<evidence type="ECO:0000256" key="1">
    <source>
        <dbReference type="ARBA" id="ARBA00001933"/>
    </source>
</evidence>
<evidence type="ECO:0000256" key="3">
    <source>
        <dbReference type="ARBA" id="ARBA00012421"/>
    </source>
</evidence>
<evidence type="ECO:0000256" key="6">
    <source>
        <dbReference type="PIRSR" id="PIRSR602129-50"/>
    </source>
</evidence>
<sequence>MSIPTRVLLLEKEHTSFENELCFKGESSSDESGGQTSITPISSKTTSTTEDISKQHERSSDLTYSSRWARESLPDFAMPEGKMPKEVAYRLIRDQMNLDGHPSLNLATFATTYMEDEAEKLMVESLPKNFVDLKAYPRTADIERKCVNMVAELYHAPMNTGEPAVGTSTLGSSEAIMLSTLAMKNRWMKRQRLAGKDCLRPNIIMSSAVQVCWQKAARYFEVEIRYVYCTEDRYVLDPDTAISLVDENTVGICCILGTTYTGHYEDVKAINDLLVKKGLDIPIHVDAASGGFVAPFMAPELEWDFRLEKVASINVSGHKYGLVYPGIGWAIWHQFIRLGRAGYREIMTNISNSATFLANGLKGLGFIIMSESGVNGVPLVAFRLNPKLGYQFDEFGLAHQLRQCNWLVPAYSMAAHVQDVKLLRIVCRCDFSRSLCDTLLKDIRCALETLKKMDRETLRLYAELERLRLVAGANGDILA</sequence>
<dbReference type="Pfam" id="PF00282">
    <property type="entry name" value="Pyridoxal_deC"/>
    <property type="match status" value="1"/>
</dbReference>
<dbReference type="EC" id="4.1.1.15" evidence="3 8"/>
<evidence type="ECO:0000256" key="4">
    <source>
        <dbReference type="ARBA" id="ARBA00022898"/>
    </source>
</evidence>
<comment type="cofactor">
    <cofactor evidence="1 6 7">
        <name>pyridoxal 5'-phosphate</name>
        <dbReference type="ChEBI" id="CHEBI:597326"/>
    </cofactor>
</comment>
<evidence type="ECO:0000256" key="7">
    <source>
        <dbReference type="RuleBase" id="RU000382"/>
    </source>
</evidence>
<name>A0A370TEF0_9HELO</name>
<evidence type="ECO:0000256" key="9">
    <source>
        <dbReference type="SAM" id="MobiDB-lite"/>
    </source>
</evidence>
<comment type="caution">
    <text evidence="10">The sequence shown here is derived from an EMBL/GenBank/DDBJ whole genome shotgun (WGS) entry which is preliminary data.</text>
</comment>
<dbReference type="Gene3D" id="4.10.280.50">
    <property type="match status" value="1"/>
</dbReference>
<keyword evidence="4 6" id="KW-0663">Pyridoxal phosphate</keyword>
<evidence type="ECO:0000256" key="2">
    <source>
        <dbReference type="ARBA" id="ARBA00009533"/>
    </source>
</evidence>
<dbReference type="OrthoDB" id="5152799at2759"/>
<protein>
    <recommendedName>
        <fullName evidence="3 8">Glutamate decarboxylase</fullName>
        <ecNumber evidence="3 8">4.1.1.15</ecNumber>
    </recommendedName>
</protein>
<dbReference type="GeneID" id="43601355"/>
<organism evidence="10 11">
    <name type="scientific">Venustampulla echinocandica</name>
    <dbReference type="NCBI Taxonomy" id="2656787"/>
    <lineage>
        <taxon>Eukaryota</taxon>
        <taxon>Fungi</taxon>
        <taxon>Dikarya</taxon>
        <taxon>Ascomycota</taxon>
        <taxon>Pezizomycotina</taxon>
        <taxon>Leotiomycetes</taxon>
        <taxon>Helotiales</taxon>
        <taxon>Pleuroascaceae</taxon>
        <taxon>Venustampulla</taxon>
    </lineage>
</organism>
<feature type="compositionally biased region" description="Basic and acidic residues" evidence="9">
    <location>
        <begin position="51"/>
        <end position="60"/>
    </location>
</feature>
<dbReference type="GO" id="GO:0004351">
    <property type="term" value="F:glutamate decarboxylase activity"/>
    <property type="evidence" value="ECO:0007669"/>
    <property type="project" value="UniProtKB-EC"/>
</dbReference>
<dbReference type="GO" id="GO:0006538">
    <property type="term" value="P:L-glutamate catabolic process"/>
    <property type="evidence" value="ECO:0007669"/>
    <property type="project" value="TreeGrafter"/>
</dbReference>
<keyword evidence="8" id="KW-0210">Decarboxylase</keyword>
<dbReference type="Gene3D" id="3.90.1150.160">
    <property type="match status" value="1"/>
</dbReference>
<gene>
    <name evidence="10" type="ORF">BP5553_08506</name>
</gene>
<proteinExistence type="inferred from homology"/>
<accession>A0A370TEF0</accession>
<dbReference type="InterPro" id="IPR015424">
    <property type="entry name" value="PyrdxlP-dep_Trfase"/>
</dbReference>
<keyword evidence="5 7" id="KW-0456">Lyase</keyword>
<dbReference type="STRING" id="2656787.A0A370TEF0"/>
<comment type="similarity">
    <text evidence="2 7">Belongs to the group II decarboxylase family.</text>
</comment>
<dbReference type="SUPFAM" id="SSF53383">
    <property type="entry name" value="PLP-dependent transferases"/>
    <property type="match status" value="1"/>
</dbReference>
<dbReference type="PANTHER" id="PTHR43321">
    <property type="entry name" value="GLUTAMATE DECARBOXYLASE"/>
    <property type="match status" value="1"/>
</dbReference>
<dbReference type="GO" id="GO:0030170">
    <property type="term" value="F:pyridoxal phosphate binding"/>
    <property type="evidence" value="ECO:0007669"/>
    <property type="project" value="InterPro"/>
</dbReference>
<dbReference type="GO" id="GO:0005829">
    <property type="term" value="C:cytosol"/>
    <property type="evidence" value="ECO:0007669"/>
    <property type="project" value="TreeGrafter"/>
</dbReference>
<dbReference type="AlphaFoldDB" id="A0A370TEF0"/>
<evidence type="ECO:0000313" key="10">
    <source>
        <dbReference type="EMBL" id="RDL33067.1"/>
    </source>
</evidence>
<dbReference type="RefSeq" id="XP_031866560.1">
    <property type="nucleotide sequence ID" value="XM_032017129.1"/>
</dbReference>
<dbReference type="InterPro" id="IPR002129">
    <property type="entry name" value="PyrdxlP-dep_de-COase"/>
</dbReference>
<dbReference type="NCBIfam" id="TIGR01788">
    <property type="entry name" value="Glu-decarb-GAD"/>
    <property type="match status" value="1"/>
</dbReference>
<evidence type="ECO:0000313" key="11">
    <source>
        <dbReference type="Proteomes" id="UP000254866"/>
    </source>
</evidence>
<dbReference type="Gene3D" id="3.40.640.10">
    <property type="entry name" value="Type I PLP-dependent aspartate aminotransferase-like (Major domain)"/>
    <property type="match status" value="1"/>
</dbReference>
<evidence type="ECO:0000256" key="5">
    <source>
        <dbReference type="ARBA" id="ARBA00023239"/>
    </source>
</evidence>
<evidence type="ECO:0000256" key="8">
    <source>
        <dbReference type="RuleBase" id="RU361171"/>
    </source>
</evidence>
<dbReference type="PANTHER" id="PTHR43321:SF6">
    <property type="entry name" value="GLUTAMATE DECARBOXYLASE"/>
    <property type="match status" value="1"/>
</dbReference>
<dbReference type="EMBL" id="NPIC01000009">
    <property type="protein sequence ID" value="RDL33067.1"/>
    <property type="molecule type" value="Genomic_DNA"/>
</dbReference>